<dbReference type="Proteomes" id="UP000887563">
    <property type="component" value="Unplaced"/>
</dbReference>
<proteinExistence type="predicted"/>
<keyword evidence="1" id="KW-0677">Repeat</keyword>
<name>A0A914LPB2_MELIC</name>
<dbReference type="SMART" id="SM00209">
    <property type="entry name" value="TSP1"/>
    <property type="match status" value="1"/>
</dbReference>
<dbReference type="WBParaSite" id="Minc3s00688g16095">
    <property type="protein sequence ID" value="Minc3s00688g16095"/>
    <property type="gene ID" value="Minc3s00688g16095"/>
</dbReference>
<dbReference type="AlphaFoldDB" id="A0A914LPB2"/>
<dbReference type="PANTHER" id="PTHR22906">
    <property type="entry name" value="PROPERDIN"/>
    <property type="match status" value="1"/>
</dbReference>
<accession>A0A914LPB2</accession>
<dbReference type="InterPro" id="IPR052065">
    <property type="entry name" value="Compl_asym_regulator"/>
</dbReference>
<dbReference type="PANTHER" id="PTHR22906:SF21">
    <property type="entry name" value="SEMA DOMAIN-CONTAINING PROTEIN"/>
    <property type="match status" value="1"/>
</dbReference>
<evidence type="ECO:0000313" key="3">
    <source>
        <dbReference type="Proteomes" id="UP000887563"/>
    </source>
</evidence>
<organism evidence="3 4">
    <name type="scientific">Meloidogyne incognita</name>
    <name type="common">Southern root-knot nematode worm</name>
    <name type="synonym">Oxyuris incognita</name>
    <dbReference type="NCBI Taxonomy" id="6306"/>
    <lineage>
        <taxon>Eukaryota</taxon>
        <taxon>Metazoa</taxon>
        <taxon>Ecdysozoa</taxon>
        <taxon>Nematoda</taxon>
        <taxon>Chromadorea</taxon>
        <taxon>Rhabditida</taxon>
        <taxon>Tylenchina</taxon>
        <taxon>Tylenchomorpha</taxon>
        <taxon>Tylenchoidea</taxon>
        <taxon>Meloidogynidae</taxon>
        <taxon>Meloidogyninae</taxon>
        <taxon>Meloidogyne</taxon>
        <taxon>Meloidogyne incognita group</taxon>
    </lineage>
</organism>
<evidence type="ECO:0000313" key="4">
    <source>
        <dbReference type="WBParaSite" id="Minc3s00688g16095"/>
    </source>
</evidence>
<reference evidence="4" key="1">
    <citation type="submission" date="2022-11" db="UniProtKB">
        <authorList>
            <consortium name="WormBaseParasite"/>
        </authorList>
    </citation>
    <scope>IDENTIFICATION</scope>
</reference>
<keyword evidence="2" id="KW-1015">Disulfide bond</keyword>
<dbReference type="Gene3D" id="2.20.100.10">
    <property type="entry name" value="Thrombospondin type-1 (TSP1) repeat"/>
    <property type="match status" value="1"/>
</dbReference>
<sequence length="121" mass="13589">MDRITRWRVCDKSRCDVAAVAHPIGASSSSVECQLCPGESMEQQNCPINQIHYESPGIVPLEHFQCHWSEWSNWSACSSTCGTGVRIRMRVCSCSNMVKHRKNKIVIIFYLASQLNPMDGG</sequence>
<dbReference type="PROSITE" id="PS50092">
    <property type="entry name" value="TSP1"/>
    <property type="match status" value="1"/>
</dbReference>
<evidence type="ECO:0000256" key="2">
    <source>
        <dbReference type="ARBA" id="ARBA00023157"/>
    </source>
</evidence>
<keyword evidence="3" id="KW-1185">Reference proteome</keyword>
<dbReference type="Pfam" id="PF00090">
    <property type="entry name" value="TSP_1"/>
    <property type="match status" value="1"/>
</dbReference>
<protein>
    <submittedName>
        <fullName evidence="4">Uncharacterized protein</fullName>
    </submittedName>
</protein>
<evidence type="ECO:0000256" key="1">
    <source>
        <dbReference type="ARBA" id="ARBA00022737"/>
    </source>
</evidence>
<dbReference type="SUPFAM" id="SSF82895">
    <property type="entry name" value="TSP-1 type 1 repeat"/>
    <property type="match status" value="1"/>
</dbReference>
<dbReference type="InterPro" id="IPR036383">
    <property type="entry name" value="TSP1_rpt_sf"/>
</dbReference>
<dbReference type="InterPro" id="IPR000884">
    <property type="entry name" value="TSP1_rpt"/>
</dbReference>